<gene>
    <name evidence="2" type="ORF">Fcan01_23289</name>
</gene>
<sequence length="416" mass="48884">MDIFHTPCSDNSEFFYLLESHFNISMGYDVSPETFWKSPFNTIHINVAFFEPPKSLDRVPRMYSAYQRHVLYCRAVTKFESTWTVWFTPYDYHCWIGLCVTVLLLPIIWTLQFNYKKWCLYYASQIYFLISVAFRQPISPYPVRYMLFVFAMLILSSGYESLITMRLILPSELFKIDNVFEFFKVRGYSQIVYDAALDTEEYDITVNDTDITVEFKKHGLINLLPKAIRTIREQLLSYEYYEMHAWKNSSVGQILNIEERLGNVELHISSCQAGILPWFQAELGEELKCRTFPIGGVFHSYAVTNVDYLWEIDRFMRHVLGDSGLRPYWAAFFLQFDQMRAMFRSESEKLKSQNLERDSSIILSSLAKFFAIWGVAIGTAGIVGSYEIFMIARDKYHFKDVVLRSRRIICGMKKPL</sequence>
<comment type="caution">
    <text evidence="2">The sequence shown here is derived from an EMBL/GenBank/DDBJ whole genome shotgun (WGS) entry which is preliminary data.</text>
</comment>
<keyword evidence="1" id="KW-0812">Transmembrane</keyword>
<feature type="transmembrane region" description="Helical" evidence="1">
    <location>
        <begin position="369"/>
        <end position="392"/>
    </location>
</feature>
<keyword evidence="3" id="KW-1185">Reference proteome</keyword>
<evidence type="ECO:0000256" key="1">
    <source>
        <dbReference type="SAM" id="Phobius"/>
    </source>
</evidence>
<accession>A0A226DB52</accession>
<evidence type="ECO:0000313" key="2">
    <source>
        <dbReference type="EMBL" id="OXA41957.1"/>
    </source>
</evidence>
<name>A0A226DB52_FOLCA</name>
<feature type="transmembrane region" description="Helical" evidence="1">
    <location>
        <begin position="146"/>
        <end position="169"/>
    </location>
</feature>
<dbReference type="AlphaFoldDB" id="A0A226DB52"/>
<keyword evidence="1" id="KW-0472">Membrane</keyword>
<feature type="transmembrane region" description="Helical" evidence="1">
    <location>
        <begin position="90"/>
        <end position="111"/>
    </location>
</feature>
<evidence type="ECO:0000313" key="3">
    <source>
        <dbReference type="Proteomes" id="UP000198287"/>
    </source>
</evidence>
<dbReference type="EMBL" id="LNIX01000027">
    <property type="protein sequence ID" value="OXA41957.1"/>
    <property type="molecule type" value="Genomic_DNA"/>
</dbReference>
<proteinExistence type="predicted"/>
<dbReference type="Proteomes" id="UP000198287">
    <property type="component" value="Unassembled WGS sequence"/>
</dbReference>
<reference evidence="2 3" key="1">
    <citation type="submission" date="2015-12" db="EMBL/GenBank/DDBJ databases">
        <title>The genome of Folsomia candida.</title>
        <authorList>
            <person name="Faddeeva A."/>
            <person name="Derks M.F."/>
            <person name="Anvar Y."/>
            <person name="Smit S."/>
            <person name="Van Straalen N."/>
            <person name="Roelofs D."/>
        </authorList>
    </citation>
    <scope>NUCLEOTIDE SEQUENCE [LARGE SCALE GENOMIC DNA]</scope>
    <source>
        <strain evidence="2 3">VU population</strain>
        <tissue evidence="2">Whole body</tissue>
    </source>
</reference>
<organism evidence="2 3">
    <name type="scientific">Folsomia candida</name>
    <name type="common">Springtail</name>
    <dbReference type="NCBI Taxonomy" id="158441"/>
    <lineage>
        <taxon>Eukaryota</taxon>
        <taxon>Metazoa</taxon>
        <taxon>Ecdysozoa</taxon>
        <taxon>Arthropoda</taxon>
        <taxon>Hexapoda</taxon>
        <taxon>Collembola</taxon>
        <taxon>Entomobryomorpha</taxon>
        <taxon>Isotomoidea</taxon>
        <taxon>Isotomidae</taxon>
        <taxon>Proisotominae</taxon>
        <taxon>Folsomia</taxon>
    </lineage>
</organism>
<feature type="transmembrane region" description="Helical" evidence="1">
    <location>
        <begin position="118"/>
        <end position="134"/>
    </location>
</feature>
<keyword evidence="1" id="KW-1133">Transmembrane helix</keyword>
<protein>
    <submittedName>
        <fullName evidence="2">Uncharacterized protein</fullName>
    </submittedName>
</protein>